<gene>
    <name evidence="1" type="ORF">PHMEG_0009074</name>
</gene>
<reference evidence="2" key="1">
    <citation type="submission" date="2017-03" db="EMBL/GenBank/DDBJ databases">
        <title>Phytopthora megakarya and P. palmivora, two closely related causual agents of cacao black pod achieved similar genome size and gene model numbers by different mechanisms.</title>
        <authorList>
            <person name="Ali S."/>
            <person name="Shao J."/>
            <person name="Larry D.J."/>
            <person name="Kronmiller B."/>
            <person name="Shen D."/>
            <person name="Strem M.D."/>
            <person name="Melnick R.L."/>
            <person name="Guiltinan M.J."/>
            <person name="Tyler B.M."/>
            <person name="Meinhardt L.W."/>
            <person name="Bailey B.A."/>
        </authorList>
    </citation>
    <scope>NUCLEOTIDE SEQUENCE [LARGE SCALE GENOMIC DNA]</scope>
    <source>
        <strain evidence="2">zdho120</strain>
    </source>
</reference>
<evidence type="ECO:0000313" key="1">
    <source>
        <dbReference type="EMBL" id="OWZ17040.1"/>
    </source>
</evidence>
<organism evidence="1 2">
    <name type="scientific">Phytophthora megakarya</name>
    <dbReference type="NCBI Taxonomy" id="4795"/>
    <lineage>
        <taxon>Eukaryota</taxon>
        <taxon>Sar</taxon>
        <taxon>Stramenopiles</taxon>
        <taxon>Oomycota</taxon>
        <taxon>Peronosporomycetes</taxon>
        <taxon>Peronosporales</taxon>
        <taxon>Peronosporaceae</taxon>
        <taxon>Phytophthora</taxon>
    </lineage>
</organism>
<protein>
    <submittedName>
        <fullName evidence="1">Uncharacterized protein</fullName>
    </submittedName>
</protein>
<keyword evidence="2" id="KW-1185">Reference proteome</keyword>
<dbReference type="EMBL" id="NBNE01000824">
    <property type="protein sequence ID" value="OWZ17040.1"/>
    <property type="molecule type" value="Genomic_DNA"/>
</dbReference>
<evidence type="ECO:0000313" key="2">
    <source>
        <dbReference type="Proteomes" id="UP000198211"/>
    </source>
</evidence>
<accession>A0A225WJL2</accession>
<sequence>MLTSLIKDKVLESFSRTGHEVAGEPWSWRGLLQQLLSILDNGVERDSGSKAAWREGKLAQRLGLRVCSLHQVLEALAFEYMEEKQWGYTIYHHHSFVLGHPDRVDEILALSPSPSTERDFMMPSIAYSSELNPLEVRLSLPDPLSKTWEVTIAPSILPLAILDASEDFNILQTADFGPAEGELLDNLDGGSDHDVNSPLWWSQHTDFSSICTDDLSDLDSLSQTSAVDRAILEMTKLNNE</sequence>
<proteinExistence type="predicted"/>
<dbReference type="OrthoDB" id="92526at2759"/>
<comment type="caution">
    <text evidence="1">The sequence shown here is derived from an EMBL/GenBank/DDBJ whole genome shotgun (WGS) entry which is preliminary data.</text>
</comment>
<name>A0A225WJL2_9STRA</name>
<dbReference type="Proteomes" id="UP000198211">
    <property type="component" value="Unassembled WGS sequence"/>
</dbReference>
<dbReference type="AlphaFoldDB" id="A0A225WJL2"/>